<evidence type="ECO:0000313" key="13">
    <source>
        <dbReference type="EMBL" id="CAG2230204.1"/>
    </source>
</evidence>
<keyword evidence="7 11" id="KW-0443">Lipid metabolism</keyword>
<dbReference type="InterPro" id="IPR001736">
    <property type="entry name" value="PLipase_D/transphosphatidylase"/>
</dbReference>
<evidence type="ECO:0000256" key="7">
    <source>
        <dbReference type="ARBA" id="ARBA00023098"/>
    </source>
</evidence>
<keyword evidence="6" id="KW-0677">Repeat</keyword>
<keyword evidence="8 11" id="KW-0594">Phospholipid biosynthesis</keyword>
<comment type="catalytic activity">
    <reaction evidence="10 11">
        <text>a CDP-1,2-diacyl-sn-glycerol + sn-glycerol 3-phosphate = a 1,2-diacyl-sn-glycero-3-phospho-(1'-sn-glycero-3'-phosphate) + CMP + H(+)</text>
        <dbReference type="Rhea" id="RHEA:12593"/>
        <dbReference type="ChEBI" id="CHEBI:15378"/>
        <dbReference type="ChEBI" id="CHEBI:57597"/>
        <dbReference type="ChEBI" id="CHEBI:58332"/>
        <dbReference type="ChEBI" id="CHEBI:60110"/>
        <dbReference type="ChEBI" id="CHEBI:60377"/>
        <dbReference type="EC" id="2.7.8.5"/>
    </reaction>
</comment>
<evidence type="ECO:0000259" key="12">
    <source>
        <dbReference type="PROSITE" id="PS50035"/>
    </source>
</evidence>
<dbReference type="EMBL" id="CAJPWZ010002054">
    <property type="protein sequence ID" value="CAG2230204.1"/>
    <property type="molecule type" value="Genomic_DNA"/>
</dbReference>
<dbReference type="PANTHER" id="PTHR12586:SF1">
    <property type="entry name" value="CDP-DIACYLGLYCEROL--GLYCEROL-3-PHOSPHATE 3-PHOSPHATIDYLTRANSFERASE, MITOCHONDRIAL"/>
    <property type="match status" value="1"/>
</dbReference>
<evidence type="ECO:0000256" key="1">
    <source>
        <dbReference type="ARBA" id="ARBA00003537"/>
    </source>
</evidence>
<dbReference type="OrthoDB" id="10250191at2759"/>
<evidence type="ECO:0000256" key="6">
    <source>
        <dbReference type="ARBA" id="ARBA00022737"/>
    </source>
</evidence>
<dbReference type="GO" id="GO:0005524">
    <property type="term" value="F:ATP binding"/>
    <property type="evidence" value="ECO:0007669"/>
    <property type="project" value="UniProtKB-KW"/>
</dbReference>
<feature type="domain" description="PLD phosphodiesterase" evidence="12">
    <location>
        <begin position="189"/>
        <end position="215"/>
    </location>
</feature>
<reference evidence="13" key="1">
    <citation type="submission" date="2021-03" db="EMBL/GenBank/DDBJ databases">
        <authorList>
            <person name="Bekaert M."/>
        </authorList>
    </citation>
    <scope>NUCLEOTIDE SEQUENCE</scope>
</reference>
<dbReference type="SUPFAM" id="SSF56024">
    <property type="entry name" value="Phospholipase D/nuclease"/>
    <property type="match status" value="2"/>
</dbReference>
<dbReference type="CDD" id="cd09135">
    <property type="entry name" value="PLDc_PGS1_euk_1"/>
    <property type="match status" value="1"/>
</dbReference>
<dbReference type="GO" id="GO:0005739">
    <property type="term" value="C:mitochondrion"/>
    <property type="evidence" value="ECO:0007669"/>
    <property type="project" value="UniProtKB-SubCell"/>
</dbReference>
<comment type="caution">
    <text evidence="13">The sequence shown here is derived from an EMBL/GenBank/DDBJ whole genome shotgun (WGS) entry which is preliminary data.</text>
</comment>
<gene>
    <name evidence="13" type="ORF">MEDL_43068</name>
</gene>
<dbReference type="SMART" id="SM00155">
    <property type="entry name" value="PLDc"/>
    <property type="match status" value="2"/>
</dbReference>
<dbReference type="Gene3D" id="3.30.870.10">
    <property type="entry name" value="Endonuclease Chain A"/>
    <property type="match status" value="2"/>
</dbReference>
<keyword evidence="11" id="KW-0067">ATP-binding</keyword>
<comment type="subcellular location">
    <subcellularLocation>
        <location evidence="11">Mitochondrion</location>
    </subcellularLocation>
</comment>
<dbReference type="EC" id="2.7.8.5" evidence="11"/>
<keyword evidence="5 11" id="KW-0808">Transferase</keyword>
<dbReference type="PIRSF" id="PIRSF000850">
    <property type="entry name" value="Phospholipase_D_PSS"/>
    <property type="match status" value="1"/>
</dbReference>
<evidence type="ECO:0000256" key="5">
    <source>
        <dbReference type="ARBA" id="ARBA00022679"/>
    </source>
</evidence>
<dbReference type="CDD" id="cd09137">
    <property type="entry name" value="PLDc_PGS1_euk_2"/>
    <property type="match status" value="1"/>
</dbReference>
<dbReference type="InterPro" id="IPR016270">
    <property type="entry name" value="PGS1"/>
</dbReference>
<keyword evidence="11" id="KW-0496">Mitochondrion</keyword>
<dbReference type="GO" id="GO:0008444">
    <property type="term" value="F:CDP-diacylglycerol-glycerol-3-phosphate 3-phosphatidyltransferase activity"/>
    <property type="evidence" value="ECO:0007669"/>
    <property type="project" value="UniProtKB-EC"/>
</dbReference>
<proteinExistence type="inferred from homology"/>
<name>A0A8S3T928_MYTED</name>
<keyword evidence="14" id="KW-1185">Reference proteome</keyword>
<sequence length="547" mass="62850">MVLQRIYRFGQRFVGFMGVFTGVRLVSSHKPKNEFLRSKDLSSHGSVSAPHAFSWLGDIAPCFGVNGNNVQIIDEPKHFHEILKSNARKATQMTIFTSLCYLGTGELEQELVDAIREACHTAKTNGNNNLEVHILLDYNRGSRGVEKTSRTMLTPLLKEYKDIISVHLYHTPDLRGICKRLLTGKMSEVIGLNHMKIYLFDDSFVISGANLSTDYFTNRQDRYILFNNCSELSNFFTDLVKTVGSFSFQLKEDNSVELHPQCNIHPFEGSDYEFKMEAKKRILNLLKKRNDNESVQIPEILNPDSLGNSKSFDQSNVTINIDNHVTGSDSNSEQSEIDTWIYPLIQMGPFGILDDEVAMKSIFRTAEKGEEIFLASGYFNLTDHYLQVILQESQSKYNILMASPEVNGFFGAKGFVGAVPAAYIHIAKRFFRLTGKYEQHDRIKLREYFRDKWTFHVKGLWYYLKKDSLPSMSIVGSANFGYRSVYRDLECQCAIVTNNNQLQQQLKEEHIRLYQGSTLVSRETFLQQDRHVPLWIRIVTPLIRHFF</sequence>
<keyword evidence="11" id="KW-0547">Nucleotide-binding</keyword>
<evidence type="ECO:0000256" key="9">
    <source>
        <dbReference type="ARBA" id="ARBA00023264"/>
    </source>
</evidence>
<evidence type="ECO:0000256" key="11">
    <source>
        <dbReference type="RuleBase" id="RU365024"/>
    </source>
</evidence>
<organism evidence="13 14">
    <name type="scientific">Mytilus edulis</name>
    <name type="common">Blue mussel</name>
    <dbReference type="NCBI Taxonomy" id="6550"/>
    <lineage>
        <taxon>Eukaryota</taxon>
        <taxon>Metazoa</taxon>
        <taxon>Spiralia</taxon>
        <taxon>Lophotrochozoa</taxon>
        <taxon>Mollusca</taxon>
        <taxon>Bivalvia</taxon>
        <taxon>Autobranchia</taxon>
        <taxon>Pteriomorphia</taxon>
        <taxon>Mytilida</taxon>
        <taxon>Mytiloidea</taxon>
        <taxon>Mytilidae</taxon>
        <taxon>Mytilinae</taxon>
        <taxon>Mytilus</taxon>
    </lineage>
</organism>
<comment type="pathway">
    <text evidence="2 11">Phospholipid metabolism; phosphatidylglycerol biosynthesis; phosphatidylglycerol from CDP-diacylglycerol: step 1/2.</text>
</comment>
<protein>
    <recommendedName>
        <fullName evidence="11">CDP-diacylglycerol--glycerol-3-phosphate 3-phosphatidyltransferase</fullName>
        <ecNumber evidence="11">2.7.8.5</ecNumber>
    </recommendedName>
</protein>
<dbReference type="GO" id="GO:0032049">
    <property type="term" value="P:cardiolipin biosynthetic process"/>
    <property type="evidence" value="ECO:0007669"/>
    <property type="project" value="InterPro"/>
</dbReference>
<evidence type="ECO:0000256" key="2">
    <source>
        <dbReference type="ARBA" id="ARBA00005042"/>
    </source>
</evidence>
<evidence type="ECO:0000313" key="14">
    <source>
        <dbReference type="Proteomes" id="UP000683360"/>
    </source>
</evidence>
<evidence type="ECO:0000256" key="8">
    <source>
        <dbReference type="ARBA" id="ARBA00023209"/>
    </source>
</evidence>
<dbReference type="PROSITE" id="PS50035">
    <property type="entry name" value="PLD"/>
    <property type="match status" value="1"/>
</dbReference>
<dbReference type="PANTHER" id="PTHR12586">
    <property type="entry name" value="CDP-DIACYLGLYCEROL--SERINE O-PHOSPHATIDYLTRANSFERASE"/>
    <property type="match status" value="1"/>
</dbReference>
<accession>A0A8S3T928</accession>
<comment type="similarity">
    <text evidence="3 11">Belongs to the CDP-alcohol phosphatidyltransferase class-II family.</text>
</comment>
<comment type="function">
    <text evidence="1 11">Functions in the biosynthesis of the anionic phospholipids phosphatidylglycerol and cardiolipin.</text>
</comment>
<evidence type="ECO:0000256" key="10">
    <source>
        <dbReference type="ARBA" id="ARBA00048586"/>
    </source>
</evidence>
<evidence type="ECO:0000256" key="4">
    <source>
        <dbReference type="ARBA" id="ARBA00022516"/>
    </source>
</evidence>
<keyword evidence="9 11" id="KW-1208">Phospholipid metabolism</keyword>
<dbReference type="AlphaFoldDB" id="A0A8S3T928"/>
<evidence type="ECO:0000256" key="3">
    <source>
        <dbReference type="ARBA" id="ARBA00010682"/>
    </source>
</evidence>
<keyword evidence="4 11" id="KW-0444">Lipid biosynthesis</keyword>
<dbReference type="Proteomes" id="UP000683360">
    <property type="component" value="Unassembled WGS sequence"/>
</dbReference>